<dbReference type="InterPro" id="IPR053140">
    <property type="entry name" value="GDSL_Rv0518-like"/>
</dbReference>
<dbReference type="Proteomes" id="UP000249393">
    <property type="component" value="Unassembled WGS sequence"/>
</dbReference>
<dbReference type="CDD" id="cd01830">
    <property type="entry name" value="XynE_like"/>
    <property type="match status" value="1"/>
</dbReference>
<reference evidence="3 4" key="1">
    <citation type="submission" date="2017-08" db="EMBL/GenBank/DDBJ databases">
        <title>Infants hospitalized years apart are colonized by the same room-sourced microbial strains.</title>
        <authorList>
            <person name="Brooks B."/>
            <person name="Olm M.R."/>
            <person name="Firek B.A."/>
            <person name="Baker R."/>
            <person name="Thomas B.C."/>
            <person name="Morowitz M.J."/>
            <person name="Banfield J.F."/>
        </authorList>
    </citation>
    <scope>NUCLEOTIDE SEQUENCE [LARGE SCALE GENOMIC DNA]</scope>
    <source>
        <strain evidence="3">S2_003_000_R2_4</strain>
    </source>
</reference>
<sequence>MMLRTRRSLAVLALSLAMAAPLAAQAAQVKDRWVGAWASAQLAPDAKNSLAPEDYRDATLRQVVRLSLGGDKLRVRLSNTFGTRPLTIKAAHVAVSAALDSARIKPETDRALTFSGRTEVTIPAGAEYWSDPIALKVAPLTSLAISLRYVEAPDVQTGHPGSRATSYVLAGDHVAAADLPGAKTADRWFQIAGVEVVPTAKKAAAIVAFGDSITDGYGVQPNTNLRWTDALIERLKGKNLAVLNQGIGGNRVLLDGLGPNALARFERDVLSQPGVTHLVLLEGVNDLGTLTREAPATPEAHKALVDQVIAAYRQMIARARARGIKVIGATILPYGGSAYYHPGPESEADRQAINAFIRAPGNFDGVIDWDKALRDPAKPTHLLKAYDNDGLHPNLAGYKAMAQAIPLSLFDAK</sequence>
<protein>
    <submittedName>
        <fullName evidence="3">GDSL family lipase</fullName>
    </submittedName>
</protein>
<dbReference type="AlphaFoldDB" id="A0A2W5WAZ3"/>
<dbReference type="Gene3D" id="3.40.50.1110">
    <property type="entry name" value="SGNH hydrolase"/>
    <property type="match status" value="1"/>
</dbReference>
<dbReference type="SUPFAM" id="SSF52266">
    <property type="entry name" value="SGNH hydrolase"/>
    <property type="match status" value="1"/>
</dbReference>
<accession>A0A2W5WAZ3</accession>
<dbReference type="EMBL" id="QFQZ01000115">
    <property type="protein sequence ID" value="PZR30758.1"/>
    <property type="molecule type" value="Genomic_DNA"/>
</dbReference>
<evidence type="ECO:0000313" key="3">
    <source>
        <dbReference type="EMBL" id="PZR30758.1"/>
    </source>
</evidence>
<feature type="domain" description="SGNH hydrolase-type esterase" evidence="2">
    <location>
        <begin position="208"/>
        <end position="400"/>
    </location>
</feature>
<evidence type="ECO:0000313" key="4">
    <source>
        <dbReference type="Proteomes" id="UP000249393"/>
    </source>
</evidence>
<feature type="chain" id="PRO_5016089829" evidence="1">
    <location>
        <begin position="27"/>
        <end position="413"/>
    </location>
</feature>
<keyword evidence="1" id="KW-0732">Signal</keyword>
<dbReference type="GO" id="GO:0016788">
    <property type="term" value="F:hydrolase activity, acting on ester bonds"/>
    <property type="evidence" value="ECO:0007669"/>
    <property type="project" value="UniProtKB-ARBA"/>
</dbReference>
<organism evidence="3 4">
    <name type="scientific">Caulobacter segnis</name>
    <dbReference type="NCBI Taxonomy" id="88688"/>
    <lineage>
        <taxon>Bacteria</taxon>
        <taxon>Pseudomonadati</taxon>
        <taxon>Pseudomonadota</taxon>
        <taxon>Alphaproteobacteria</taxon>
        <taxon>Caulobacterales</taxon>
        <taxon>Caulobacteraceae</taxon>
        <taxon>Caulobacter</taxon>
    </lineage>
</organism>
<dbReference type="RefSeq" id="WP_304282726.1">
    <property type="nucleotide sequence ID" value="NZ_QFQZ01000115.1"/>
</dbReference>
<proteinExistence type="predicted"/>
<name>A0A2W5WAZ3_9CAUL</name>
<dbReference type="Pfam" id="PF13472">
    <property type="entry name" value="Lipase_GDSL_2"/>
    <property type="match status" value="1"/>
</dbReference>
<dbReference type="InterPro" id="IPR036514">
    <property type="entry name" value="SGNH_hydro_sf"/>
</dbReference>
<gene>
    <name evidence="3" type="ORF">DI526_21635</name>
</gene>
<feature type="signal peptide" evidence="1">
    <location>
        <begin position="1"/>
        <end position="26"/>
    </location>
</feature>
<evidence type="ECO:0000256" key="1">
    <source>
        <dbReference type="SAM" id="SignalP"/>
    </source>
</evidence>
<dbReference type="PANTHER" id="PTHR43784:SF2">
    <property type="entry name" value="GDSL-LIKE LIPASE_ACYLHYDROLASE, PUTATIVE (AFU_ORTHOLOGUE AFUA_2G00820)-RELATED"/>
    <property type="match status" value="1"/>
</dbReference>
<comment type="caution">
    <text evidence="3">The sequence shown here is derived from an EMBL/GenBank/DDBJ whole genome shotgun (WGS) entry which is preliminary data.</text>
</comment>
<evidence type="ECO:0000259" key="2">
    <source>
        <dbReference type="Pfam" id="PF13472"/>
    </source>
</evidence>
<dbReference type="PANTHER" id="PTHR43784">
    <property type="entry name" value="GDSL-LIKE LIPASE/ACYLHYDROLASE, PUTATIVE (AFU_ORTHOLOGUE AFUA_2G00820)-RELATED"/>
    <property type="match status" value="1"/>
</dbReference>
<dbReference type="InterPro" id="IPR013830">
    <property type="entry name" value="SGNH_hydro"/>
</dbReference>